<accession>D8LPZ8</accession>
<evidence type="ECO:0000313" key="3">
    <source>
        <dbReference type="Proteomes" id="UP000002630"/>
    </source>
</evidence>
<dbReference type="InParanoid" id="D8LPZ8"/>
<organism evidence="2 3">
    <name type="scientific">Ectocarpus siliculosus</name>
    <name type="common">Brown alga</name>
    <name type="synonym">Conferva siliculosa</name>
    <dbReference type="NCBI Taxonomy" id="2880"/>
    <lineage>
        <taxon>Eukaryota</taxon>
        <taxon>Sar</taxon>
        <taxon>Stramenopiles</taxon>
        <taxon>Ochrophyta</taxon>
        <taxon>PX clade</taxon>
        <taxon>Phaeophyceae</taxon>
        <taxon>Ectocarpales</taxon>
        <taxon>Ectocarpaceae</taxon>
        <taxon>Ectocarpus</taxon>
    </lineage>
</organism>
<evidence type="ECO:0000313" key="2">
    <source>
        <dbReference type="EMBL" id="CBN74890.1"/>
    </source>
</evidence>
<proteinExistence type="predicted"/>
<feature type="transmembrane region" description="Helical" evidence="1">
    <location>
        <begin position="41"/>
        <end position="59"/>
    </location>
</feature>
<keyword evidence="1" id="KW-1133">Transmembrane helix</keyword>
<keyword evidence="3" id="KW-1185">Reference proteome</keyword>
<dbReference type="AlphaFoldDB" id="D8LPZ8"/>
<keyword evidence="1" id="KW-0472">Membrane</keyword>
<name>D8LPZ8_ECTSI</name>
<dbReference type="EMBL" id="FN649735">
    <property type="protein sequence ID" value="CBN74890.1"/>
    <property type="molecule type" value="Genomic_DNA"/>
</dbReference>
<dbReference type="Proteomes" id="UP000002630">
    <property type="component" value="Linkage Group LG10"/>
</dbReference>
<reference evidence="2 3" key="1">
    <citation type="journal article" date="2010" name="Nature">
        <title>The Ectocarpus genome and the independent evolution of multicellularity in brown algae.</title>
        <authorList>
            <person name="Cock J.M."/>
            <person name="Sterck L."/>
            <person name="Rouze P."/>
            <person name="Scornet D."/>
            <person name="Allen A.E."/>
            <person name="Amoutzias G."/>
            <person name="Anthouard V."/>
            <person name="Artiguenave F."/>
            <person name="Aury J.M."/>
            <person name="Badger J.H."/>
            <person name="Beszteri B."/>
            <person name="Billiau K."/>
            <person name="Bonnet E."/>
            <person name="Bothwell J.H."/>
            <person name="Bowler C."/>
            <person name="Boyen C."/>
            <person name="Brownlee C."/>
            <person name="Carrano C.J."/>
            <person name="Charrier B."/>
            <person name="Cho G.Y."/>
            <person name="Coelho S.M."/>
            <person name="Collen J."/>
            <person name="Corre E."/>
            <person name="Da Silva C."/>
            <person name="Delage L."/>
            <person name="Delaroque N."/>
            <person name="Dittami S.M."/>
            <person name="Doulbeau S."/>
            <person name="Elias M."/>
            <person name="Farnham G."/>
            <person name="Gachon C.M."/>
            <person name="Gschloessl B."/>
            <person name="Heesch S."/>
            <person name="Jabbari K."/>
            <person name="Jubin C."/>
            <person name="Kawai H."/>
            <person name="Kimura K."/>
            <person name="Kloareg B."/>
            <person name="Kupper F.C."/>
            <person name="Lang D."/>
            <person name="Le Bail A."/>
            <person name="Leblanc C."/>
            <person name="Lerouge P."/>
            <person name="Lohr M."/>
            <person name="Lopez P.J."/>
            <person name="Martens C."/>
            <person name="Maumus F."/>
            <person name="Michel G."/>
            <person name="Miranda-Saavedra D."/>
            <person name="Morales J."/>
            <person name="Moreau H."/>
            <person name="Motomura T."/>
            <person name="Nagasato C."/>
            <person name="Napoli C.A."/>
            <person name="Nelson D.R."/>
            <person name="Nyvall-Collen P."/>
            <person name="Peters A.F."/>
            <person name="Pommier C."/>
            <person name="Potin P."/>
            <person name="Poulain J."/>
            <person name="Quesneville H."/>
            <person name="Read B."/>
            <person name="Rensing S.A."/>
            <person name="Ritter A."/>
            <person name="Rousvoal S."/>
            <person name="Samanta M."/>
            <person name="Samson G."/>
            <person name="Schroeder D.C."/>
            <person name="Segurens B."/>
            <person name="Strittmatter M."/>
            <person name="Tonon T."/>
            <person name="Tregear J.W."/>
            <person name="Valentin K."/>
            <person name="von Dassow P."/>
            <person name="Yamagishi T."/>
            <person name="Van de Peer Y."/>
            <person name="Wincker P."/>
        </authorList>
    </citation>
    <scope>NUCLEOTIDE SEQUENCE [LARGE SCALE GENOMIC DNA]</scope>
    <source>
        <strain evidence="3">Ec32 / CCAP1310/4</strain>
    </source>
</reference>
<sequence>MRAPLICRAPLTFTVDKVVRSICGTSLQGSGMFLSMRTERLAHLLLIDFILFVGVFVVAEK</sequence>
<protein>
    <submittedName>
        <fullName evidence="2">Uncharacterized protein</fullName>
    </submittedName>
</protein>
<gene>
    <name evidence="2" type="ORF">Esi_0056_0083</name>
</gene>
<evidence type="ECO:0000256" key="1">
    <source>
        <dbReference type="SAM" id="Phobius"/>
    </source>
</evidence>
<keyword evidence="1" id="KW-0812">Transmembrane</keyword>
<dbReference type="EMBL" id="FN648774">
    <property type="protein sequence ID" value="CBN74890.1"/>
    <property type="molecule type" value="Genomic_DNA"/>
</dbReference>